<accession>A0A1Y2IYT1</accession>
<keyword evidence="2" id="KW-1185">Reference proteome</keyword>
<reference evidence="1 2" key="1">
    <citation type="journal article" date="2015" name="Biotechnol. Biofuels">
        <title>Enhanced degradation of softwood versus hardwood by the white-rot fungus Pycnoporus coccineus.</title>
        <authorList>
            <person name="Couturier M."/>
            <person name="Navarro D."/>
            <person name="Chevret D."/>
            <person name="Henrissat B."/>
            <person name="Piumi F."/>
            <person name="Ruiz-Duenas F.J."/>
            <person name="Martinez A.T."/>
            <person name="Grigoriev I.V."/>
            <person name="Riley R."/>
            <person name="Lipzen A."/>
            <person name="Berrin J.G."/>
            <person name="Master E.R."/>
            <person name="Rosso M.N."/>
        </authorList>
    </citation>
    <scope>NUCLEOTIDE SEQUENCE [LARGE SCALE GENOMIC DNA]</scope>
    <source>
        <strain evidence="1 2">BRFM310</strain>
    </source>
</reference>
<evidence type="ECO:0000313" key="1">
    <source>
        <dbReference type="EMBL" id="OSD06290.1"/>
    </source>
</evidence>
<proteinExistence type="predicted"/>
<protein>
    <submittedName>
        <fullName evidence="1">Uncharacterized protein</fullName>
    </submittedName>
</protein>
<sequence length="198" mass="22428">MSCGSFTARPVGDDLSQQYPLEERDHCFRLIHHRMDGWHSKFASTAIFFEEIVKKFSASEDPMWETLLRTRLATSKCNMLFRNTLRVHGTRRILAEDNYGDTYHFEGGVEVKDKQPIKAVADHSDDEWAAIYTAAYIIVKRRKIAKGRRGKKGGNVDDAAVTAAKLVLDDYELMLTTNGSYLYITMCAMYGDQGDAGD</sequence>
<organism evidence="1 2">
    <name type="scientific">Trametes coccinea (strain BRFM310)</name>
    <name type="common">Pycnoporus coccineus</name>
    <dbReference type="NCBI Taxonomy" id="1353009"/>
    <lineage>
        <taxon>Eukaryota</taxon>
        <taxon>Fungi</taxon>
        <taxon>Dikarya</taxon>
        <taxon>Basidiomycota</taxon>
        <taxon>Agaricomycotina</taxon>
        <taxon>Agaricomycetes</taxon>
        <taxon>Polyporales</taxon>
        <taxon>Polyporaceae</taxon>
        <taxon>Trametes</taxon>
    </lineage>
</organism>
<evidence type="ECO:0000313" key="2">
    <source>
        <dbReference type="Proteomes" id="UP000193067"/>
    </source>
</evidence>
<dbReference type="OrthoDB" id="2755636at2759"/>
<gene>
    <name evidence="1" type="ORF">PYCCODRAFT_1464255</name>
</gene>
<name>A0A1Y2IYT1_TRAC3</name>
<dbReference type="AlphaFoldDB" id="A0A1Y2IYT1"/>
<dbReference type="Proteomes" id="UP000193067">
    <property type="component" value="Unassembled WGS sequence"/>
</dbReference>
<dbReference type="EMBL" id="KZ084090">
    <property type="protein sequence ID" value="OSD06290.1"/>
    <property type="molecule type" value="Genomic_DNA"/>
</dbReference>